<feature type="compositionally biased region" description="Basic and acidic residues" evidence="1">
    <location>
        <begin position="653"/>
        <end position="663"/>
    </location>
</feature>
<feature type="region of interest" description="Disordered" evidence="1">
    <location>
        <begin position="562"/>
        <end position="585"/>
    </location>
</feature>
<feature type="compositionally biased region" description="Gly residues" evidence="1">
    <location>
        <begin position="567"/>
        <end position="577"/>
    </location>
</feature>
<name>A0A6A6P2L0_9PEZI</name>
<evidence type="ECO:0000313" key="2">
    <source>
        <dbReference type="EMBL" id="KAF2458206.1"/>
    </source>
</evidence>
<feature type="region of interest" description="Disordered" evidence="1">
    <location>
        <begin position="72"/>
        <end position="109"/>
    </location>
</feature>
<protein>
    <recommendedName>
        <fullName evidence="4">F-box domain-containing protein</fullName>
    </recommendedName>
</protein>
<dbReference type="EMBL" id="MU001678">
    <property type="protein sequence ID" value="KAF2458206.1"/>
    <property type="molecule type" value="Genomic_DNA"/>
</dbReference>
<reference evidence="2" key="1">
    <citation type="journal article" date="2020" name="Stud. Mycol.">
        <title>101 Dothideomycetes genomes: a test case for predicting lifestyles and emergence of pathogens.</title>
        <authorList>
            <person name="Haridas S."/>
            <person name="Albert R."/>
            <person name="Binder M."/>
            <person name="Bloem J."/>
            <person name="Labutti K."/>
            <person name="Salamov A."/>
            <person name="Andreopoulos B."/>
            <person name="Baker S."/>
            <person name="Barry K."/>
            <person name="Bills G."/>
            <person name="Bluhm B."/>
            <person name="Cannon C."/>
            <person name="Castanera R."/>
            <person name="Culley D."/>
            <person name="Daum C."/>
            <person name="Ezra D."/>
            <person name="Gonzalez J."/>
            <person name="Henrissat B."/>
            <person name="Kuo A."/>
            <person name="Liang C."/>
            <person name="Lipzen A."/>
            <person name="Lutzoni F."/>
            <person name="Magnuson J."/>
            <person name="Mondo S."/>
            <person name="Nolan M."/>
            <person name="Ohm R."/>
            <person name="Pangilinan J."/>
            <person name="Park H.-J."/>
            <person name="Ramirez L."/>
            <person name="Alfaro M."/>
            <person name="Sun H."/>
            <person name="Tritt A."/>
            <person name="Yoshinaga Y."/>
            <person name="Zwiers L.-H."/>
            <person name="Turgeon B."/>
            <person name="Goodwin S."/>
            <person name="Spatafora J."/>
            <person name="Crous P."/>
            <person name="Grigoriev I."/>
        </authorList>
    </citation>
    <scope>NUCLEOTIDE SEQUENCE</scope>
    <source>
        <strain evidence="2">ATCC 16933</strain>
    </source>
</reference>
<keyword evidence="3" id="KW-1185">Reference proteome</keyword>
<accession>A0A6A6P2L0</accession>
<feature type="non-terminal residue" evidence="2">
    <location>
        <position position="1"/>
    </location>
</feature>
<sequence length="692" mass="73378">PPLSPSSPDTVLEPVSIARLQLANRRFLALTRDNAFWKTLCFEHSRARSSRRRAAAPAPNLAPLVQLVDNLHNSGTSAGGGGGASRAVHDAHAPSAETQAHRNAAAERKRALANWDPSYPGERFNFYQDYIHRHADVQVAWFEAARDAGSGEGGEEEDDGGEDKLRRRRQQQRHRPRHRRTGDDGGVSREAYGMGVLFDKGGDVASRVYAPLADGSVCAWDAAPRSARQGRLVARSRPGLFGRGGGRALAPEPGPVDAVSVDGRAQRAYFAVRDTVSEVDLATLQLVSQQPFPFAVQALSEMRHPTPMTVGTSHTLHLYDPRSRTVAAAAPVGGNESLGGGDRTARCELIGGGGGGGGGAVPRGRRGNDFGRLFTGDMPGTSHVTLSQPGPASILHLGERAWDGSGDIWVGGRFTSLLNFDRRAFARPRRSVFSGARVSCLAALPHAFVPRELGPARDGAALGAAQVRAAKAAPGTTLLAAGEYRAKGALEAYGFEPAPAHDTPSAAAAAVAHPGPTAYRNRQTAARSKLLAVAPHGARIAYADADGRVVWVERDACTPVRQHNINEGGGDEGGGAGDEGDGGGDMVQKLVPALESGARAAADSKWRLHEDNLLLWTADGRVGMLGFGKRAPFGGGAGGGGVVEGWEESAEEERERRRREEERVYGRTMRRVLERQADEVRFMSGLGMGGGW</sequence>
<organism evidence="2 3">
    <name type="scientific">Lineolata rhizophorae</name>
    <dbReference type="NCBI Taxonomy" id="578093"/>
    <lineage>
        <taxon>Eukaryota</taxon>
        <taxon>Fungi</taxon>
        <taxon>Dikarya</taxon>
        <taxon>Ascomycota</taxon>
        <taxon>Pezizomycotina</taxon>
        <taxon>Dothideomycetes</taxon>
        <taxon>Dothideomycetes incertae sedis</taxon>
        <taxon>Lineolatales</taxon>
        <taxon>Lineolataceae</taxon>
        <taxon>Lineolata</taxon>
    </lineage>
</organism>
<dbReference type="Proteomes" id="UP000799766">
    <property type="component" value="Unassembled WGS sequence"/>
</dbReference>
<gene>
    <name evidence="2" type="ORF">BDY21DRAFT_284238</name>
</gene>
<dbReference type="InterPro" id="IPR036047">
    <property type="entry name" value="F-box-like_dom_sf"/>
</dbReference>
<dbReference type="PANTHER" id="PTHR13252:SF9">
    <property type="entry name" value="F-BOX ONLY PROTEIN 28"/>
    <property type="match status" value="1"/>
</dbReference>
<dbReference type="InterPro" id="IPR039719">
    <property type="entry name" value="FBXO28"/>
</dbReference>
<evidence type="ECO:0008006" key="4">
    <source>
        <dbReference type="Google" id="ProtNLM"/>
    </source>
</evidence>
<dbReference type="AlphaFoldDB" id="A0A6A6P2L0"/>
<dbReference type="PANTHER" id="PTHR13252">
    <property type="entry name" value="F-BOX ONLY PROTEIN 28"/>
    <property type="match status" value="1"/>
</dbReference>
<feature type="region of interest" description="Disordered" evidence="1">
    <location>
        <begin position="640"/>
        <end position="663"/>
    </location>
</feature>
<feature type="region of interest" description="Disordered" evidence="1">
    <location>
        <begin position="146"/>
        <end position="188"/>
    </location>
</feature>
<feature type="compositionally biased region" description="Basic residues" evidence="1">
    <location>
        <begin position="166"/>
        <end position="180"/>
    </location>
</feature>
<dbReference type="GO" id="GO:0000209">
    <property type="term" value="P:protein polyubiquitination"/>
    <property type="evidence" value="ECO:0007669"/>
    <property type="project" value="TreeGrafter"/>
</dbReference>
<evidence type="ECO:0000313" key="3">
    <source>
        <dbReference type="Proteomes" id="UP000799766"/>
    </source>
</evidence>
<proteinExistence type="predicted"/>
<evidence type="ECO:0000256" key="1">
    <source>
        <dbReference type="SAM" id="MobiDB-lite"/>
    </source>
</evidence>
<dbReference type="SUPFAM" id="SSF81383">
    <property type="entry name" value="F-box domain"/>
    <property type="match status" value="1"/>
</dbReference>
<dbReference type="OrthoDB" id="3219396at2759"/>